<evidence type="ECO:0000313" key="2">
    <source>
        <dbReference type="EMBL" id="APU91684.1"/>
    </source>
</evidence>
<keyword evidence="1" id="KW-0812">Transmembrane</keyword>
<name>A0A1P8DRF0_VIBPH</name>
<protein>
    <submittedName>
        <fullName evidence="2">Uncharacterized protein</fullName>
    </submittedName>
</protein>
<dbReference type="AlphaFoldDB" id="A0A1P8DRF0"/>
<feature type="transmembrane region" description="Helical" evidence="1">
    <location>
        <begin position="9"/>
        <end position="29"/>
    </location>
</feature>
<dbReference type="RefSeq" id="WP_130268180.1">
    <property type="nucleotide sequence ID" value="NZ_KX957972.1"/>
</dbReference>
<organism evidence="2">
    <name type="scientific">Vibrio parahaemolyticus</name>
    <dbReference type="NCBI Taxonomy" id="670"/>
    <lineage>
        <taxon>Bacteria</taxon>
        <taxon>Pseudomonadati</taxon>
        <taxon>Pseudomonadota</taxon>
        <taxon>Gammaproteobacteria</taxon>
        <taxon>Vibrionales</taxon>
        <taxon>Vibrionaceae</taxon>
        <taxon>Vibrio</taxon>
    </lineage>
</organism>
<dbReference type="EMBL" id="KX957972">
    <property type="protein sequence ID" value="APU91684.1"/>
    <property type="molecule type" value="Genomic_DNA"/>
</dbReference>
<accession>A0A1P8DRF0</accession>
<keyword evidence="2" id="KW-0614">Plasmid</keyword>
<proteinExistence type="predicted"/>
<keyword evidence="1" id="KW-0472">Membrane</keyword>
<sequence>MSDSKTKVIYFLGFPVGGLLVGFLVFIILDALNGPLSNMALYISLIVWGGYGCFAGIHGYLKLKRFEKVANKLSGK</sequence>
<evidence type="ECO:0000256" key="1">
    <source>
        <dbReference type="SAM" id="Phobius"/>
    </source>
</evidence>
<feature type="transmembrane region" description="Helical" evidence="1">
    <location>
        <begin position="41"/>
        <end position="61"/>
    </location>
</feature>
<geneLocation type="plasmid" evidence="2">
    <name>pVPS91</name>
</geneLocation>
<keyword evidence="1" id="KW-1133">Transmembrane helix</keyword>
<reference evidence="2" key="1">
    <citation type="submission" date="2016-10" db="EMBL/GenBank/DDBJ databases">
        <title>Evolution and Comparative Genomics of Conjugative MDR Plasmids in Vibrio species.</title>
        <authorList>
            <person name="Li R."/>
            <person name="Ye L."/>
            <person name="Wong M.Ho.Yin."/>
            <person name="Zheng Z."/>
            <person name="Chan E.Wai.Chi."/>
            <person name="Chen S."/>
        </authorList>
    </citation>
    <scope>NUCLEOTIDE SEQUENCE</scope>
    <source>
        <plasmid evidence="2">pVPS91</plasmid>
    </source>
</reference>